<keyword evidence="2 8" id="KW-0812">Transmembrane</keyword>
<comment type="caution">
    <text evidence="10">The sequence shown here is derived from an EMBL/GenBank/DDBJ whole genome shotgun (WGS) entry which is preliminary data.</text>
</comment>
<accession>A0ABU7EBK1</accession>
<feature type="compositionally biased region" description="Basic and acidic residues" evidence="7">
    <location>
        <begin position="401"/>
        <end position="419"/>
    </location>
</feature>
<feature type="compositionally biased region" description="Low complexity" evidence="7">
    <location>
        <begin position="420"/>
        <end position="429"/>
    </location>
</feature>
<evidence type="ECO:0000259" key="9">
    <source>
        <dbReference type="Pfam" id="PF00520"/>
    </source>
</evidence>
<name>A0ABU7EBK1_9TELE</name>
<evidence type="ECO:0000256" key="6">
    <source>
        <dbReference type="ARBA" id="ARBA00023136"/>
    </source>
</evidence>
<evidence type="ECO:0000256" key="2">
    <source>
        <dbReference type="ARBA" id="ARBA00022692"/>
    </source>
</evidence>
<dbReference type="Proteomes" id="UP001352852">
    <property type="component" value="Unassembled WGS sequence"/>
</dbReference>
<feature type="transmembrane region" description="Helical" evidence="8">
    <location>
        <begin position="21"/>
        <end position="38"/>
    </location>
</feature>
<keyword evidence="5" id="KW-0040">ANK repeat</keyword>
<dbReference type="Gene3D" id="1.10.287.70">
    <property type="match status" value="1"/>
</dbReference>
<feature type="transmembrane region" description="Helical" evidence="8">
    <location>
        <begin position="136"/>
        <end position="157"/>
    </location>
</feature>
<evidence type="ECO:0000313" key="11">
    <source>
        <dbReference type="Proteomes" id="UP001352852"/>
    </source>
</evidence>
<organism evidence="10 11">
    <name type="scientific">Characodon lateralis</name>
    <dbReference type="NCBI Taxonomy" id="208331"/>
    <lineage>
        <taxon>Eukaryota</taxon>
        <taxon>Metazoa</taxon>
        <taxon>Chordata</taxon>
        <taxon>Craniata</taxon>
        <taxon>Vertebrata</taxon>
        <taxon>Euteleostomi</taxon>
        <taxon>Actinopterygii</taxon>
        <taxon>Neopterygii</taxon>
        <taxon>Teleostei</taxon>
        <taxon>Neoteleostei</taxon>
        <taxon>Acanthomorphata</taxon>
        <taxon>Ovalentaria</taxon>
        <taxon>Atherinomorphae</taxon>
        <taxon>Cyprinodontiformes</taxon>
        <taxon>Goodeidae</taxon>
        <taxon>Characodon</taxon>
    </lineage>
</organism>
<feature type="transmembrane region" description="Helical" evidence="8">
    <location>
        <begin position="169"/>
        <end position="186"/>
    </location>
</feature>
<gene>
    <name evidence="10" type="ORF">CHARACLAT_021117</name>
</gene>
<evidence type="ECO:0000256" key="4">
    <source>
        <dbReference type="ARBA" id="ARBA00022989"/>
    </source>
</evidence>
<dbReference type="InterPro" id="IPR024862">
    <property type="entry name" value="TRPV"/>
</dbReference>
<feature type="domain" description="Ion transport" evidence="9">
    <location>
        <begin position="34"/>
        <end position="306"/>
    </location>
</feature>
<feature type="transmembrane region" description="Helical" evidence="8">
    <location>
        <begin position="58"/>
        <end position="76"/>
    </location>
</feature>
<keyword evidence="11" id="KW-1185">Reference proteome</keyword>
<protein>
    <recommendedName>
        <fullName evidence="9">Ion transport domain-containing protein</fullName>
    </recommendedName>
</protein>
<evidence type="ECO:0000256" key="5">
    <source>
        <dbReference type="ARBA" id="ARBA00023043"/>
    </source>
</evidence>
<keyword evidence="4 8" id="KW-1133">Transmembrane helix</keyword>
<dbReference type="EMBL" id="JAHUTJ010051225">
    <property type="protein sequence ID" value="MED6284643.1"/>
    <property type="molecule type" value="Genomic_DNA"/>
</dbReference>
<dbReference type="Pfam" id="PF00520">
    <property type="entry name" value="Ion_trans"/>
    <property type="match status" value="1"/>
</dbReference>
<evidence type="ECO:0000256" key="8">
    <source>
        <dbReference type="SAM" id="Phobius"/>
    </source>
</evidence>
<evidence type="ECO:0000313" key="10">
    <source>
        <dbReference type="EMBL" id="MED6284643.1"/>
    </source>
</evidence>
<sequence length="463" mass="54380">MNPVFLKLIQIKWNLYGRLGAWILLVFNFLLNVSWTTFAISMSACQDSLARYIFPQDWWRVLLVVLALLLTLEEVWREVQDIVSSRNKLRLRQRWMERRFQDDLRCSHPMWPQERKYLLSETLRIHKMRGNYSRDLWNIFDWLVYCLLTASFSVHMADVLQPSVRLHSVSLRLFSISIIFLWLRLMKHVRAFRLMGPFIVMLGNIVGDVMCFLFLYAEIFIPYACSFWIIFGGTSSVPSMQSVSGLLYSLYRITLVDEYEYAAMVTVDNVMAPLLCGTFLAASSILCVNLLIALLTDTFQRVHDNSQANAVMQQAAVILQVEESMPRLHRFYDNKYISKHCSPLGETCDNITETLDQFLVLQKAMETTRSSRVQTEQYQQNQLQVQENYELQDLPIQELQKPQKQELQEQKSHHYKDQESPGQQNQQDQDSQHLRQELQAIQAELKELRTLVQQLVQIRNDFV</sequence>
<evidence type="ECO:0000256" key="3">
    <source>
        <dbReference type="ARBA" id="ARBA00022737"/>
    </source>
</evidence>
<keyword evidence="6 8" id="KW-0472">Membrane</keyword>
<evidence type="ECO:0000256" key="1">
    <source>
        <dbReference type="ARBA" id="ARBA00004141"/>
    </source>
</evidence>
<dbReference type="PANTHER" id="PTHR10582:SF33">
    <property type="entry name" value="TRANSIENT RECEPTOR POTENTIAL CHANNEL PYREXIA"/>
    <property type="match status" value="1"/>
</dbReference>
<reference evidence="10 11" key="1">
    <citation type="submission" date="2021-06" db="EMBL/GenBank/DDBJ databases">
        <authorList>
            <person name="Palmer J.M."/>
        </authorList>
    </citation>
    <scope>NUCLEOTIDE SEQUENCE [LARGE SCALE GENOMIC DNA]</scope>
    <source>
        <strain evidence="10 11">CL_MEX2019</strain>
        <tissue evidence="10">Muscle</tissue>
    </source>
</reference>
<dbReference type="InterPro" id="IPR005821">
    <property type="entry name" value="Ion_trans_dom"/>
</dbReference>
<feature type="transmembrane region" description="Helical" evidence="8">
    <location>
        <begin position="272"/>
        <end position="295"/>
    </location>
</feature>
<keyword evidence="3" id="KW-0677">Repeat</keyword>
<evidence type="ECO:0000256" key="7">
    <source>
        <dbReference type="SAM" id="MobiDB-lite"/>
    </source>
</evidence>
<proteinExistence type="predicted"/>
<dbReference type="PANTHER" id="PTHR10582">
    <property type="entry name" value="TRANSIENT RECEPTOR POTENTIAL ION CHANNEL PROTEIN"/>
    <property type="match status" value="1"/>
</dbReference>
<comment type="subcellular location">
    <subcellularLocation>
        <location evidence="1">Membrane</location>
        <topology evidence="1">Multi-pass membrane protein</topology>
    </subcellularLocation>
</comment>
<feature type="transmembrane region" description="Helical" evidence="8">
    <location>
        <begin position="198"/>
        <end position="221"/>
    </location>
</feature>
<feature type="region of interest" description="Disordered" evidence="7">
    <location>
        <begin position="401"/>
        <end position="434"/>
    </location>
</feature>